<dbReference type="RefSeq" id="XP_030850293.1">
    <property type="nucleotide sequence ID" value="XM_030994433.1"/>
</dbReference>
<dbReference type="KEGG" id="spu:105438990"/>
<evidence type="ECO:0000259" key="1">
    <source>
        <dbReference type="PROSITE" id="PS50017"/>
    </source>
</evidence>
<feature type="domain" description="Death" evidence="1">
    <location>
        <begin position="205"/>
        <end position="274"/>
    </location>
</feature>
<keyword evidence="3" id="KW-1185">Reference proteome</keyword>
<dbReference type="CDD" id="cd01670">
    <property type="entry name" value="Death"/>
    <property type="match status" value="1"/>
</dbReference>
<dbReference type="Proteomes" id="UP000007110">
    <property type="component" value="Unassembled WGS sequence"/>
</dbReference>
<dbReference type="InterPro" id="IPR011029">
    <property type="entry name" value="DEATH-like_dom_sf"/>
</dbReference>
<reference evidence="2" key="2">
    <citation type="submission" date="2021-01" db="UniProtKB">
        <authorList>
            <consortium name="EnsemblMetazoa"/>
        </authorList>
    </citation>
    <scope>IDENTIFICATION</scope>
</reference>
<dbReference type="Gene3D" id="1.10.533.10">
    <property type="entry name" value="Death Domain, Fas"/>
    <property type="match status" value="2"/>
</dbReference>
<evidence type="ECO:0000313" key="2">
    <source>
        <dbReference type="EnsemblMetazoa" id="XP_030850293"/>
    </source>
</evidence>
<reference evidence="3" key="1">
    <citation type="submission" date="2015-02" db="EMBL/GenBank/DDBJ databases">
        <title>Genome sequencing for Strongylocentrotus purpuratus.</title>
        <authorList>
            <person name="Murali S."/>
            <person name="Liu Y."/>
            <person name="Vee V."/>
            <person name="English A."/>
            <person name="Wang M."/>
            <person name="Skinner E."/>
            <person name="Han Y."/>
            <person name="Muzny D.M."/>
            <person name="Worley K.C."/>
            <person name="Gibbs R.A."/>
        </authorList>
    </citation>
    <scope>NUCLEOTIDE SEQUENCE</scope>
</reference>
<evidence type="ECO:0000313" key="3">
    <source>
        <dbReference type="Proteomes" id="UP000007110"/>
    </source>
</evidence>
<dbReference type="AlphaFoldDB" id="A0A7M7T343"/>
<dbReference type="GeneID" id="105438990"/>
<sequence>MRNSKSSPKSTNKKDILINESAVKEMIHTYCFQTRGADIKKTATVSLRQLLLRAGDVEMNPGPKYRSIGPLQERELLSLAHDVSPEYYNTVCIALGFTHARSKIILTKNLLDVSASVFDILCMWKTEQTKGSDCRRALVEILRGEGLNLLANKISEGIYKKLTEQYTSSPTTVEIPTNEYRDHDSDNLLKKVAEHIQKDTDIYNLGGKLEFDHSEIKRYMEANKIGNTVTYMGTLDMLHDWKKKTKRSEEREKLKKALNAINHQRLADDLMNDDVAS</sequence>
<protein>
    <recommendedName>
        <fullName evidence="1">Death domain-containing protein</fullName>
    </recommendedName>
</protein>
<dbReference type="InParanoid" id="A0A7M7T343"/>
<dbReference type="SUPFAM" id="SSF47986">
    <property type="entry name" value="DEATH domain"/>
    <property type="match status" value="1"/>
</dbReference>
<dbReference type="OrthoDB" id="10632895at2759"/>
<organism evidence="2 3">
    <name type="scientific">Strongylocentrotus purpuratus</name>
    <name type="common">Purple sea urchin</name>
    <dbReference type="NCBI Taxonomy" id="7668"/>
    <lineage>
        <taxon>Eukaryota</taxon>
        <taxon>Metazoa</taxon>
        <taxon>Echinodermata</taxon>
        <taxon>Eleutherozoa</taxon>
        <taxon>Echinozoa</taxon>
        <taxon>Echinoidea</taxon>
        <taxon>Euechinoidea</taxon>
        <taxon>Echinacea</taxon>
        <taxon>Camarodonta</taxon>
        <taxon>Echinidea</taxon>
        <taxon>Strongylocentrotidae</taxon>
        <taxon>Strongylocentrotus</taxon>
    </lineage>
</organism>
<proteinExistence type="predicted"/>
<dbReference type="PANTHER" id="PTHR24407:SF14">
    <property type="entry name" value="SIR2-LIKE DOMAIN-CONTAINING PROTEIN"/>
    <property type="match status" value="1"/>
</dbReference>
<dbReference type="PROSITE" id="PS50017">
    <property type="entry name" value="DEATH_DOMAIN"/>
    <property type="match status" value="1"/>
</dbReference>
<accession>A0A7M7T343</accession>
<dbReference type="PANTHER" id="PTHR24407">
    <property type="entry name" value="PROTEIN KINASE DOMAIN-CONTAINING PROTEIN"/>
    <property type="match status" value="1"/>
</dbReference>
<dbReference type="GO" id="GO:0007165">
    <property type="term" value="P:signal transduction"/>
    <property type="evidence" value="ECO:0007669"/>
    <property type="project" value="InterPro"/>
</dbReference>
<dbReference type="EnsemblMetazoa" id="XM_030994433">
    <property type="protein sequence ID" value="XP_030850293"/>
    <property type="gene ID" value="LOC105438990"/>
</dbReference>
<dbReference type="InterPro" id="IPR000488">
    <property type="entry name" value="Death_dom"/>
</dbReference>
<name>A0A7M7T343_STRPU</name>